<evidence type="ECO:0000313" key="2">
    <source>
        <dbReference type="Proteomes" id="UP000001794"/>
    </source>
</evidence>
<accession>Q8LT49</accession>
<dbReference type="Proteomes" id="UP000001794">
    <property type="component" value="Segment"/>
</dbReference>
<organism evidence="1 2">
    <name type="scientific">Vibrio phage VpV262</name>
    <dbReference type="NCBI Taxonomy" id="2907796"/>
    <lineage>
        <taxon>Viruses</taxon>
        <taxon>Duplodnaviria</taxon>
        <taxon>Heunggongvirae</taxon>
        <taxon>Uroviricota</taxon>
        <taxon>Caudoviricetes</taxon>
        <taxon>Zobellviridae</taxon>
        <taxon>Vipivirus</taxon>
        <taxon>Vipivirus canadense</taxon>
    </lineage>
</organism>
<dbReference type="GeneID" id="956059"/>
<protein>
    <submittedName>
        <fullName evidence="1">Uncharacterized protein</fullName>
    </submittedName>
</protein>
<evidence type="ECO:0000313" key="1">
    <source>
        <dbReference type="EMBL" id="AAM28404.1"/>
    </source>
</evidence>
<dbReference type="RefSeq" id="NP_640316.1">
    <property type="nucleotide sequence ID" value="NC_003907.2"/>
</dbReference>
<keyword evidence="2" id="KW-1185">Reference proteome</keyword>
<reference evidence="1 2" key="1">
    <citation type="journal article" date="2003" name="Virology">
        <title>The complete sequence of marine bacteriophage VpV262 infecting vibrio parahaemolyticus indicates that an ancestral component of a T7 viral supergroup is widespread in the marine environment.</title>
        <authorList>
            <person name="Hardies S.C."/>
            <person name="Comeau A.M."/>
            <person name="Serwer P."/>
            <person name="Suttle C.A."/>
        </authorList>
    </citation>
    <scope>NUCLEOTIDE SEQUENCE</scope>
</reference>
<dbReference type="KEGG" id="vg:956059"/>
<name>Q8LT49_9CAUD</name>
<proteinExistence type="predicted"/>
<dbReference type="EMBL" id="AY095314">
    <property type="protein sequence ID" value="AAM28404.1"/>
    <property type="molecule type" value="Genomic_DNA"/>
</dbReference>
<sequence>MTDHVNLLDSELHEPKGMQVLTGGASDVGKVVVSKGDGTTETRKLDITEIEGAESILLSGAYFDDNMATATVDVATELKESYLIGAAPTQVIQLQLPDPAVYAGAPITLKRLDANHGDGSEVKFIPNASETIEGASELAITLQNTSIVVVSDGTDWHIRADIYPVKFKHGWFNYNDLATQSTPINHTGGVDTKLTNDALGPATLVPYPPEGVTKVWDATTNQFDFTELVNGDTVDIRLDLEITTTSANQEITVYILLGVGGTTINVPIIGRIVKTAGANRIVQFSSVFMGGDNTRLNPAELYISSPSNATVKVNGWYNRIIGVNPTY</sequence>